<dbReference type="Proteomes" id="UP000555763">
    <property type="component" value="Unassembled WGS sequence"/>
</dbReference>
<protein>
    <submittedName>
        <fullName evidence="1">Uncharacterized protein</fullName>
    </submittedName>
</protein>
<name>A0A828P9Z4_ECOLX</name>
<proteinExistence type="predicted"/>
<gene>
    <name evidence="1" type="ORF">A5U30_004431</name>
</gene>
<evidence type="ECO:0000313" key="2">
    <source>
        <dbReference type="Proteomes" id="UP000555763"/>
    </source>
</evidence>
<dbReference type="AlphaFoldDB" id="A0A828P9Z4"/>
<accession>A0A828P9Z4</accession>
<comment type="caution">
    <text evidence="1">The sequence shown here is derived from an EMBL/GenBank/DDBJ whole genome shotgun (WGS) entry which is preliminary data.</text>
</comment>
<dbReference type="EMBL" id="AATLZG010000037">
    <property type="protein sequence ID" value="EFM8156713.1"/>
    <property type="molecule type" value="Genomic_DNA"/>
</dbReference>
<organism evidence="1 2">
    <name type="scientific">Escherichia coli</name>
    <dbReference type="NCBI Taxonomy" id="562"/>
    <lineage>
        <taxon>Bacteria</taxon>
        <taxon>Pseudomonadati</taxon>
        <taxon>Pseudomonadota</taxon>
        <taxon>Gammaproteobacteria</taxon>
        <taxon>Enterobacterales</taxon>
        <taxon>Enterobacteriaceae</taxon>
        <taxon>Escherichia</taxon>
    </lineage>
</organism>
<sequence length="167" mass="19077">MSHFYDLCRVNQHIQDARREAAGILRDQAEKLVAFYEQWLELPSESWKDGNGEHHRYVDAGFPCRSDREFKPFPVNMIATGTDNVFRMAVRTWVDSYDESDPVSVILAMELHSVGKDGVSLRVRVEDDMAISVVIDGDGGREWLPVVNSMKKHIISKLQKRAPAAFR</sequence>
<reference evidence="1 2" key="1">
    <citation type="submission" date="2020-02" db="EMBL/GenBank/DDBJ databases">
        <authorList>
            <consortium name="PulseNet: The National Subtyping Network for Foodborne Disease Surveillance"/>
            <person name="Tarr C.L."/>
            <person name="Trees E."/>
            <person name="Katz L.S."/>
            <person name="Carleton-Romer H.A."/>
            <person name="Stroika S."/>
            <person name="Kucerova Z."/>
            <person name="Roache K.F."/>
            <person name="Sabol A.L."/>
            <person name="Besser J."/>
            <person name="Gerner-Smidt P."/>
        </authorList>
    </citation>
    <scope>NUCLEOTIDE SEQUENCE [LARGE SCALE GENOMIC DNA]</scope>
    <source>
        <strain evidence="1 2">PNUSAE002719</strain>
    </source>
</reference>
<evidence type="ECO:0000313" key="1">
    <source>
        <dbReference type="EMBL" id="EFM8156713.1"/>
    </source>
</evidence>